<evidence type="ECO:0000259" key="1">
    <source>
        <dbReference type="Pfam" id="PF04480"/>
    </source>
</evidence>
<accession>X0XNX3</accession>
<protein>
    <recommendedName>
        <fullName evidence="4">DUF559 domain-containing protein</fullName>
    </recommendedName>
</protein>
<feature type="domain" description="DUF559" evidence="1">
    <location>
        <begin position="84"/>
        <end position="180"/>
    </location>
</feature>
<dbReference type="InterPro" id="IPR011335">
    <property type="entry name" value="Restrct_endonuc-II-like"/>
</dbReference>
<evidence type="ECO:0000313" key="3">
    <source>
        <dbReference type="EMBL" id="GAG38348.1"/>
    </source>
</evidence>
<sequence length="198" mass="23467">KKGHTPINKGIIMSKEQKIKFSEARKGKYKGENNPFYGKKHTLETRERMKVNHPNVKGEENPMFGKKSVFSKLNIDKDFQKKRLKALNLKPNKPEKVLMNLLKKLNLPYKYVGDGRIIIDGFIPDFINYNGQKRIIELYGDYWHNLLDYKERDNRRKISYKKYGYDLLVVWQTELNNMQELEKKLIKFDRGKIGKALS</sequence>
<dbReference type="SUPFAM" id="SSF52980">
    <property type="entry name" value="Restriction endonuclease-like"/>
    <property type="match status" value="1"/>
</dbReference>
<dbReference type="GO" id="GO:0003677">
    <property type="term" value="F:DNA binding"/>
    <property type="evidence" value="ECO:0007669"/>
    <property type="project" value="InterPro"/>
</dbReference>
<comment type="caution">
    <text evidence="3">The sequence shown here is derived from an EMBL/GenBank/DDBJ whole genome shotgun (WGS) entry which is preliminary data.</text>
</comment>
<dbReference type="AlphaFoldDB" id="X0XNX3"/>
<dbReference type="Gene3D" id="3.40.960.10">
    <property type="entry name" value="VSR Endonuclease"/>
    <property type="match status" value="1"/>
</dbReference>
<gene>
    <name evidence="3" type="ORF">S01H1_61977</name>
</gene>
<dbReference type="InterPro" id="IPR003611">
    <property type="entry name" value="NUMOD3"/>
</dbReference>
<organism evidence="3">
    <name type="scientific">marine sediment metagenome</name>
    <dbReference type="NCBI Taxonomy" id="412755"/>
    <lineage>
        <taxon>unclassified sequences</taxon>
        <taxon>metagenomes</taxon>
        <taxon>ecological metagenomes</taxon>
    </lineage>
</organism>
<dbReference type="EMBL" id="BARS01040677">
    <property type="protein sequence ID" value="GAG38348.1"/>
    <property type="molecule type" value="Genomic_DNA"/>
</dbReference>
<evidence type="ECO:0008006" key="4">
    <source>
        <dbReference type="Google" id="ProtNLM"/>
    </source>
</evidence>
<reference evidence="3" key="1">
    <citation type="journal article" date="2014" name="Front. Microbiol.">
        <title>High frequency of phylogenetically diverse reductive dehalogenase-homologous genes in deep subseafloor sedimentary metagenomes.</title>
        <authorList>
            <person name="Kawai M."/>
            <person name="Futagami T."/>
            <person name="Toyoda A."/>
            <person name="Takaki Y."/>
            <person name="Nishi S."/>
            <person name="Hori S."/>
            <person name="Arai W."/>
            <person name="Tsubouchi T."/>
            <person name="Morono Y."/>
            <person name="Uchiyama I."/>
            <person name="Ito T."/>
            <person name="Fujiyama A."/>
            <person name="Inagaki F."/>
            <person name="Takami H."/>
        </authorList>
    </citation>
    <scope>NUCLEOTIDE SEQUENCE</scope>
    <source>
        <strain evidence="3">Expedition CK06-06</strain>
    </source>
</reference>
<proteinExistence type="predicted"/>
<dbReference type="Pfam" id="PF07460">
    <property type="entry name" value="NUMOD3"/>
    <property type="match status" value="2"/>
</dbReference>
<dbReference type="SUPFAM" id="SSF64496">
    <property type="entry name" value="DNA-binding domain of intron-encoded endonucleases"/>
    <property type="match status" value="1"/>
</dbReference>
<feature type="domain" description="Nuclease associated modular" evidence="2">
    <location>
        <begin position="12"/>
        <end position="49"/>
    </location>
</feature>
<feature type="non-terminal residue" evidence="3">
    <location>
        <position position="1"/>
    </location>
</feature>
<feature type="domain" description="Nuclease associated modular" evidence="2">
    <location>
        <begin position="56"/>
        <end position="67"/>
    </location>
</feature>
<evidence type="ECO:0000259" key="2">
    <source>
        <dbReference type="Pfam" id="PF07460"/>
    </source>
</evidence>
<dbReference type="InterPro" id="IPR007569">
    <property type="entry name" value="DUF559"/>
</dbReference>
<name>X0XNX3_9ZZZZ</name>
<dbReference type="Pfam" id="PF04480">
    <property type="entry name" value="DUF559"/>
    <property type="match status" value="1"/>
</dbReference>